<dbReference type="AlphaFoldDB" id="A0A642UG40"/>
<evidence type="ECO:0000256" key="5">
    <source>
        <dbReference type="ARBA" id="ARBA00022737"/>
    </source>
</evidence>
<feature type="domain" description="CAF1B/HIR1 beta-propeller" evidence="14">
    <location>
        <begin position="2"/>
        <end position="303"/>
    </location>
</feature>
<evidence type="ECO:0000256" key="4">
    <source>
        <dbReference type="ARBA" id="ARBA00022574"/>
    </source>
</evidence>
<dbReference type="GO" id="GO:0000785">
    <property type="term" value="C:chromatin"/>
    <property type="evidence" value="ECO:0007669"/>
    <property type="project" value="TreeGrafter"/>
</dbReference>
<feature type="repeat" description="WD" evidence="10">
    <location>
        <begin position="1"/>
        <end position="42"/>
    </location>
</feature>
<evidence type="ECO:0000256" key="10">
    <source>
        <dbReference type="PROSITE-ProRule" id="PRU00221"/>
    </source>
</evidence>
<evidence type="ECO:0000259" key="13">
    <source>
        <dbReference type="Pfam" id="PF07569"/>
    </source>
</evidence>
<dbReference type="GO" id="GO:0005634">
    <property type="term" value="C:nucleus"/>
    <property type="evidence" value="ECO:0007669"/>
    <property type="project" value="UniProtKB-SubCell"/>
</dbReference>
<comment type="caution">
    <text evidence="15">The sequence shown here is derived from an EMBL/GenBank/DDBJ whole genome shotgun (WGS) entry which is preliminary data.</text>
</comment>
<evidence type="ECO:0000256" key="8">
    <source>
        <dbReference type="ARBA" id="ARBA00023163"/>
    </source>
</evidence>
<dbReference type="FunFam" id="2.130.10.10:FF:000290">
    <property type="entry name" value="Protein HIR"/>
    <property type="match status" value="1"/>
</dbReference>
<dbReference type="PROSITE" id="PS50082">
    <property type="entry name" value="WD_REPEATS_2"/>
    <property type="match status" value="3"/>
</dbReference>
<feature type="repeat" description="WD" evidence="10">
    <location>
        <begin position="61"/>
        <end position="102"/>
    </location>
</feature>
<evidence type="ECO:0000313" key="16">
    <source>
        <dbReference type="Proteomes" id="UP000761534"/>
    </source>
</evidence>
<feature type="domain" description="Protein HIRA-like C-terminal" evidence="13">
    <location>
        <begin position="635"/>
        <end position="853"/>
    </location>
</feature>
<dbReference type="PANTHER" id="PTHR13831:SF0">
    <property type="entry name" value="PROTEIN HIRA"/>
    <property type="match status" value="1"/>
</dbReference>
<dbReference type="Pfam" id="PF07569">
    <property type="entry name" value="Hira"/>
    <property type="match status" value="1"/>
</dbReference>
<evidence type="ECO:0000259" key="14">
    <source>
        <dbReference type="Pfam" id="PF24105"/>
    </source>
</evidence>
<reference evidence="15" key="1">
    <citation type="journal article" date="2019" name="G3 (Bethesda)">
        <title>Genome Assemblies of Two Rare Opportunistic Yeast Pathogens: Diutina rugosa (syn. Candida rugosa) and Trichomonascus ciferrii (syn. Candida ciferrii).</title>
        <authorList>
            <person name="Mixao V."/>
            <person name="Saus E."/>
            <person name="Hansen A.P."/>
            <person name="Lass-Florl C."/>
            <person name="Gabaldon T."/>
        </authorList>
    </citation>
    <scope>NUCLEOTIDE SEQUENCE</scope>
    <source>
        <strain evidence="15">CBS 4856</strain>
    </source>
</reference>
<dbReference type="SUPFAM" id="SSF50978">
    <property type="entry name" value="WD40 repeat-like"/>
    <property type="match status" value="1"/>
</dbReference>
<dbReference type="CDD" id="cd00200">
    <property type="entry name" value="WD40"/>
    <property type="match status" value="1"/>
</dbReference>
<comment type="subcellular location">
    <subcellularLocation>
        <location evidence="1 11">Nucleus</location>
    </subcellularLocation>
</comment>
<evidence type="ECO:0000256" key="11">
    <source>
        <dbReference type="RuleBase" id="RU364014"/>
    </source>
</evidence>
<proteinExistence type="inferred from homology"/>
<name>A0A642UG40_9ASCO</name>
<dbReference type="VEuPathDB" id="FungiDB:TRICI_006619"/>
<dbReference type="InterPro" id="IPR031120">
    <property type="entry name" value="HIR1-like"/>
</dbReference>
<keyword evidence="8 11" id="KW-0804">Transcription</keyword>
<dbReference type="GO" id="GO:0006351">
    <property type="term" value="P:DNA-templated transcription"/>
    <property type="evidence" value="ECO:0007669"/>
    <property type="project" value="InterPro"/>
</dbReference>
<dbReference type="InterPro" id="IPR055410">
    <property type="entry name" value="Beta-prop_CAF1B_HIR1"/>
</dbReference>
<evidence type="ECO:0000256" key="3">
    <source>
        <dbReference type="ARBA" id="ARBA00022491"/>
    </source>
</evidence>
<evidence type="ECO:0000313" key="15">
    <source>
        <dbReference type="EMBL" id="KAA8898251.1"/>
    </source>
</evidence>
<dbReference type="SMART" id="SM00320">
    <property type="entry name" value="WD40"/>
    <property type="match status" value="6"/>
</dbReference>
<dbReference type="Pfam" id="PF09453">
    <property type="entry name" value="HIRA_B"/>
    <property type="match status" value="1"/>
</dbReference>
<feature type="region of interest" description="Disordered" evidence="12">
    <location>
        <begin position="395"/>
        <end position="472"/>
    </location>
</feature>
<dbReference type="GO" id="GO:0000417">
    <property type="term" value="C:HIR complex"/>
    <property type="evidence" value="ECO:0007669"/>
    <property type="project" value="TreeGrafter"/>
</dbReference>
<feature type="compositionally biased region" description="Polar residues" evidence="12">
    <location>
        <begin position="401"/>
        <end position="430"/>
    </location>
</feature>
<feature type="repeat" description="WD" evidence="10">
    <location>
        <begin position="103"/>
        <end position="133"/>
    </location>
</feature>
<evidence type="ECO:0000256" key="1">
    <source>
        <dbReference type="ARBA" id="ARBA00004123"/>
    </source>
</evidence>
<keyword evidence="6 11" id="KW-0156">Chromatin regulator</keyword>
<evidence type="ECO:0000256" key="9">
    <source>
        <dbReference type="ARBA" id="ARBA00023242"/>
    </source>
</evidence>
<evidence type="ECO:0000256" key="6">
    <source>
        <dbReference type="ARBA" id="ARBA00022853"/>
    </source>
</evidence>
<dbReference type="InterPro" id="IPR011044">
    <property type="entry name" value="Quino_amine_DH_bsu"/>
</dbReference>
<accession>A0A642UG40</accession>
<dbReference type="InterPro" id="IPR019015">
    <property type="entry name" value="HIRA_B_motif"/>
</dbReference>
<keyword evidence="3 11" id="KW-0678">Repressor</keyword>
<dbReference type="Gene3D" id="2.130.10.10">
    <property type="entry name" value="YVTN repeat-like/Quinoprotein amine dehydrogenase"/>
    <property type="match status" value="2"/>
</dbReference>
<dbReference type="OrthoDB" id="1741719at2759"/>
<dbReference type="GO" id="GO:0006355">
    <property type="term" value="P:regulation of DNA-templated transcription"/>
    <property type="evidence" value="ECO:0007669"/>
    <property type="project" value="InterPro"/>
</dbReference>
<dbReference type="InterPro" id="IPR001680">
    <property type="entry name" value="WD40_rpt"/>
</dbReference>
<dbReference type="InterPro" id="IPR015943">
    <property type="entry name" value="WD40/YVTN_repeat-like_dom_sf"/>
</dbReference>
<comment type="similarity">
    <text evidence="2 11">Belongs to the WD repeat HIR1 family.</text>
</comment>
<keyword evidence="16" id="KW-1185">Reference proteome</keyword>
<feature type="compositionally biased region" description="Low complexity" evidence="12">
    <location>
        <begin position="458"/>
        <end position="472"/>
    </location>
</feature>
<evidence type="ECO:0000256" key="7">
    <source>
        <dbReference type="ARBA" id="ARBA00023015"/>
    </source>
</evidence>
<sequence>MSNHNGAVTVVRFSPNGQYLASGSDDRIVLIWEKDDQRVPRQEFGSHGEADTEAWVARKRLIGHDNDVQDLAWSPDGSILVTVGLDSAIIIWSGSTFEKLKRFDAHQSHVKGITFDPANKYFATASDDRTVRIVRYHKASGSDMTFNIEATISVPFEGSPLSTYFRRCSWSPDGNHIAAANATNGPVATVAIINRGTWDSEISLIGHDAPCEVASFSPRVFTAEKPEDRPKEGEPNTITVIATAAQDKTLAVWNTTHPRPLVVAHNVAEKAITDIVWTADGRSLFASSLDGTILVATFEDGELGYPMSAEEVESQLSRYGGTKDTMQIPESVEQIALEEKLATNEPTATQAAATTTSASIATTTATTNTATTTTVAQNEATPSSAPVQSSRLEELLGPGESSHNGFNQLSHNLQPAPSASSTNNNESRPNAGNGKPAAQQKVTITKEGKKRVAPMLISSSSSSSTNKPPAAARAMPTAAESNIEVMEMSKPSYALPRGGVNSMIIGSKRKPDDDNVDGEIISTTNKKSKQEEVPEFIKPAVVCPASTVAQVRLATPKVRTFFSSPSASDTRSTALEVRNGSGNEQEPTRIIATKRGQVLFIDFLPRHGHLASGTGDLFWAVATEDGSIYIYSPNGRRLMPCIVLGSSLTFLESQGAYLLAITSTGMMHIWNITEQCAVHAPVSLAPILDNGTKYMENGVTRAPSVTQCGVTETGHAVLTLSNGAGFTYNSAMLSWHRISDSWWTFGSQYWDSSGRANASGGIIGMVERRTNDEVIVKGGNRGRQLQRMAKNRMMQEGYEGFEGIVSIAHLENRIGACIMLGSNREFEQFMLMYAEKLAEEGMTDRVDELCKQLLGPSVIDDKSQWDPQVCSINKHDLLRSIVQRIARYREVQRVVNDYAQLLDI</sequence>
<gene>
    <name evidence="15" type="ORF">TRICI_006619</name>
</gene>
<dbReference type="GO" id="GO:0006338">
    <property type="term" value="P:chromatin remodeling"/>
    <property type="evidence" value="ECO:0007669"/>
    <property type="project" value="InterPro"/>
</dbReference>
<evidence type="ECO:0000256" key="2">
    <source>
        <dbReference type="ARBA" id="ARBA00007306"/>
    </source>
</evidence>
<dbReference type="GO" id="GO:0031491">
    <property type="term" value="F:nucleosome binding"/>
    <property type="evidence" value="ECO:0007669"/>
    <property type="project" value="TreeGrafter"/>
</dbReference>
<dbReference type="Pfam" id="PF24105">
    <property type="entry name" value="Beta-prop_CAF1B_HIR1"/>
    <property type="match status" value="1"/>
</dbReference>
<dbReference type="PANTHER" id="PTHR13831">
    <property type="entry name" value="MEMBER OF THE HIR1 FAMILY OF WD-REPEAT PROTEINS"/>
    <property type="match status" value="1"/>
</dbReference>
<keyword evidence="9 11" id="KW-0539">Nucleus</keyword>
<dbReference type="EMBL" id="SWFS01000549">
    <property type="protein sequence ID" value="KAA8898251.1"/>
    <property type="molecule type" value="Genomic_DNA"/>
</dbReference>
<dbReference type="InterPro" id="IPR011494">
    <property type="entry name" value="HIRA-like_C"/>
</dbReference>
<organism evidence="15 16">
    <name type="scientific">Trichomonascus ciferrii</name>
    <dbReference type="NCBI Taxonomy" id="44093"/>
    <lineage>
        <taxon>Eukaryota</taxon>
        <taxon>Fungi</taxon>
        <taxon>Dikarya</taxon>
        <taxon>Ascomycota</taxon>
        <taxon>Saccharomycotina</taxon>
        <taxon>Dipodascomycetes</taxon>
        <taxon>Dipodascales</taxon>
        <taxon>Trichomonascaceae</taxon>
        <taxon>Trichomonascus</taxon>
        <taxon>Trichomonascus ciferrii complex</taxon>
    </lineage>
</organism>
<dbReference type="Proteomes" id="UP000761534">
    <property type="component" value="Unassembled WGS sequence"/>
</dbReference>
<evidence type="ECO:0000256" key="12">
    <source>
        <dbReference type="SAM" id="MobiDB-lite"/>
    </source>
</evidence>
<comment type="function">
    <text evidence="11">Required for replication-independent chromatin assembly and for the periodic repression of histone gene transcription during the cell cycle.</text>
</comment>
<keyword evidence="4 10" id="KW-0853">WD repeat</keyword>
<keyword evidence="7 11" id="KW-0805">Transcription regulation</keyword>
<dbReference type="SUPFAM" id="SSF50969">
    <property type="entry name" value="YVTN repeat-like/Quinoprotein amine dehydrogenase"/>
    <property type="match status" value="1"/>
</dbReference>
<dbReference type="InterPro" id="IPR036322">
    <property type="entry name" value="WD40_repeat_dom_sf"/>
</dbReference>
<dbReference type="PROSITE" id="PS50294">
    <property type="entry name" value="WD_REPEATS_REGION"/>
    <property type="match status" value="3"/>
</dbReference>
<keyword evidence="5 11" id="KW-0677">Repeat</keyword>
<protein>
    <recommendedName>
        <fullName evidence="11">Protein HIR</fullName>
    </recommendedName>
</protein>